<proteinExistence type="predicted"/>
<feature type="domain" description="HTH cro/C1-type" evidence="1">
    <location>
        <begin position="102"/>
        <end position="136"/>
    </location>
</feature>
<reference evidence="2" key="1">
    <citation type="submission" date="2023-07" db="EMBL/GenBank/DDBJ databases">
        <title>Sorghum-associated microbial communities from plants grown in Nebraska, USA.</title>
        <authorList>
            <person name="Schachtman D."/>
        </authorList>
    </citation>
    <scope>NUCLEOTIDE SEQUENCE</scope>
    <source>
        <strain evidence="2">BE330</strain>
    </source>
</reference>
<dbReference type="PROSITE" id="PS50943">
    <property type="entry name" value="HTH_CROC1"/>
    <property type="match status" value="1"/>
</dbReference>
<dbReference type="GO" id="GO:0003677">
    <property type="term" value="F:DNA binding"/>
    <property type="evidence" value="ECO:0007669"/>
    <property type="project" value="UniProtKB-KW"/>
</dbReference>
<evidence type="ECO:0000259" key="1">
    <source>
        <dbReference type="PROSITE" id="PS50943"/>
    </source>
</evidence>
<dbReference type="InterPro" id="IPR001387">
    <property type="entry name" value="Cro/C1-type_HTH"/>
</dbReference>
<dbReference type="SUPFAM" id="SSF47413">
    <property type="entry name" value="lambda repressor-like DNA-binding domains"/>
    <property type="match status" value="1"/>
</dbReference>
<evidence type="ECO:0000313" key="3">
    <source>
        <dbReference type="Proteomes" id="UP001185331"/>
    </source>
</evidence>
<sequence>MANKPTRPLTYRIGQLLAIAEFGTRREHDTLLMQRACRHPDTVTAEFASVVTAWPGPLQRRWQAVMGTMEDVPSGAFDAAGETYVRLGHWHECTQISRSIRVQDARQQLGMSQTDWAQALGVSVKTVQAWEQGVNNVPEEIEEHARLIRERTVNEAKRRPDASQA</sequence>
<dbReference type="Gene3D" id="1.10.260.40">
    <property type="entry name" value="lambda repressor-like DNA-binding domains"/>
    <property type="match status" value="1"/>
</dbReference>
<evidence type="ECO:0000313" key="2">
    <source>
        <dbReference type="EMBL" id="MDR6221521.1"/>
    </source>
</evidence>
<dbReference type="EMBL" id="JAVDQK010000043">
    <property type="protein sequence ID" value="MDR6221521.1"/>
    <property type="molecule type" value="Genomic_DNA"/>
</dbReference>
<dbReference type="RefSeq" id="WP_309859634.1">
    <property type="nucleotide sequence ID" value="NZ_JAVDQJ010000042.1"/>
</dbReference>
<keyword evidence="2" id="KW-0238">DNA-binding</keyword>
<accession>A0AAE3XIC2</accession>
<dbReference type="Pfam" id="PF01381">
    <property type="entry name" value="HTH_3"/>
    <property type="match status" value="1"/>
</dbReference>
<organism evidence="2 3">
    <name type="scientific">Deinococcus soli</name>
    <name type="common">ex Cha et al. 2016</name>
    <dbReference type="NCBI Taxonomy" id="1309411"/>
    <lineage>
        <taxon>Bacteria</taxon>
        <taxon>Thermotogati</taxon>
        <taxon>Deinococcota</taxon>
        <taxon>Deinococci</taxon>
        <taxon>Deinococcales</taxon>
        <taxon>Deinococcaceae</taxon>
        <taxon>Deinococcus</taxon>
    </lineage>
</organism>
<gene>
    <name evidence="2" type="ORF">J2Y00_005158</name>
</gene>
<dbReference type="AlphaFoldDB" id="A0AAE3XIC2"/>
<protein>
    <submittedName>
        <fullName evidence="2">DNA-binding transcriptional regulator YiaG</fullName>
    </submittedName>
</protein>
<dbReference type="Proteomes" id="UP001185331">
    <property type="component" value="Unassembled WGS sequence"/>
</dbReference>
<comment type="caution">
    <text evidence="2">The sequence shown here is derived from an EMBL/GenBank/DDBJ whole genome shotgun (WGS) entry which is preliminary data.</text>
</comment>
<dbReference type="InterPro" id="IPR010982">
    <property type="entry name" value="Lambda_DNA-bd_dom_sf"/>
</dbReference>
<name>A0AAE3XIC2_9DEIO</name>
<dbReference type="CDD" id="cd00093">
    <property type="entry name" value="HTH_XRE"/>
    <property type="match status" value="1"/>
</dbReference>